<sequence>MGLGAKGEEIGVDADALNGEEAHLIITTLQANWPGNPTPPLLWVTNREEKNDMSGTGVERRAVYQNLGRGRRAGREKREKLIFVCVWETFPGVFVFHIEGAEDDEKEGASGIEKLTTEEVGSCDLDQGEEVLGRRRAAQDLGGAFVTGLAGGGVGVEVAALGMDAAVGKEAEGTSSFVLGLHAARCWRTRATPGFVVGHAGVISATADDGTSDASGEGWGFISVAATRGS</sequence>
<accession>A0A166JVG8</accession>
<dbReference type="Proteomes" id="UP000076532">
    <property type="component" value="Unassembled WGS sequence"/>
</dbReference>
<dbReference type="EMBL" id="KV417548">
    <property type="protein sequence ID" value="KZP21253.1"/>
    <property type="molecule type" value="Genomic_DNA"/>
</dbReference>
<dbReference type="AlphaFoldDB" id="A0A166JVG8"/>
<protein>
    <submittedName>
        <fullName evidence="1">Uncharacterized protein</fullName>
    </submittedName>
</protein>
<organism evidence="1 2">
    <name type="scientific">Athelia psychrophila</name>
    <dbReference type="NCBI Taxonomy" id="1759441"/>
    <lineage>
        <taxon>Eukaryota</taxon>
        <taxon>Fungi</taxon>
        <taxon>Dikarya</taxon>
        <taxon>Basidiomycota</taxon>
        <taxon>Agaricomycotina</taxon>
        <taxon>Agaricomycetes</taxon>
        <taxon>Agaricomycetidae</taxon>
        <taxon>Atheliales</taxon>
        <taxon>Atheliaceae</taxon>
        <taxon>Athelia</taxon>
    </lineage>
</organism>
<evidence type="ECO:0000313" key="2">
    <source>
        <dbReference type="Proteomes" id="UP000076532"/>
    </source>
</evidence>
<proteinExistence type="predicted"/>
<keyword evidence="2" id="KW-1185">Reference proteome</keyword>
<name>A0A166JVG8_9AGAM</name>
<reference evidence="1 2" key="1">
    <citation type="journal article" date="2016" name="Mol. Biol. Evol.">
        <title>Comparative Genomics of Early-Diverging Mushroom-Forming Fungi Provides Insights into the Origins of Lignocellulose Decay Capabilities.</title>
        <authorList>
            <person name="Nagy L.G."/>
            <person name="Riley R."/>
            <person name="Tritt A."/>
            <person name="Adam C."/>
            <person name="Daum C."/>
            <person name="Floudas D."/>
            <person name="Sun H."/>
            <person name="Yadav J.S."/>
            <person name="Pangilinan J."/>
            <person name="Larsson K.H."/>
            <person name="Matsuura K."/>
            <person name="Barry K."/>
            <person name="Labutti K."/>
            <person name="Kuo R."/>
            <person name="Ohm R.A."/>
            <person name="Bhattacharya S.S."/>
            <person name="Shirouzu T."/>
            <person name="Yoshinaga Y."/>
            <person name="Martin F.M."/>
            <person name="Grigoriev I.V."/>
            <person name="Hibbett D.S."/>
        </authorList>
    </citation>
    <scope>NUCLEOTIDE SEQUENCE [LARGE SCALE GENOMIC DNA]</scope>
    <source>
        <strain evidence="1 2">CBS 109695</strain>
    </source>
</reference>
<gene>
    <name evidence="1" type="ORF">FIBSPDRAFT_1044217</name>
</gene>
<evidence type="ECO:0000313" key="1">
    <source>
        <dbReference type="EMBL" id="KZP21253.1"/>
    </source>
</evidence>